<feature type="non-terminal residue" evidence="2">
    <location>
        <position position="1"/>
    </location>
</feature>
<accession>A0AAN4ZTY5</accession>
<evidence type="ECO:0000256" key="1">
    <source>
        <dbReference type="SAM" id="Phobius"/>
    </source>
</evidence>
<gene>
    <name evidence="2" type="ORF">PMAYCL1PPCAC_13410</name>
</gene>
<dbReference type="AlphaFoldDB" id="A0AAN4ZTY5"/>
<dbReference type="Proteomes" id="UP001328107">
    <property type="component" value="Unassembled WGS sequence"/>
</dbReference>
<comment type="caution">
    <text evidence="2">The sequence shown here is derived from an EMBL/GenBank/DDBJ whole genome shotgun (WGS) entry which is preliminary data.</text>
</comment>
<evidence type="ECO:0000313" key="3">
    <source>
        <dbReference type="Proteomes" id="UP001328107"/>
    </source>
</evidence>
<evidence type="ECO:0000313" key="2">
    <source>
        <dbReference type="EMBL" id="GMR43215.1"/>
    </source>
</evidence>
<feature type="transmembrane region" description="Helical" evidence="1">
    <location>
        <begin position="63"/>
        <end position="83"/>
    </location>
</feature>
<keyword evidence="1" id="KW-1133">Transmembrane helix</keyword>
<sequence>KFYHKTRKIVVTGYLKWLYCSCRSGPRRDLPYHSSDSFSCFDGGFLSSMGSADLLLDGPDTVLFVWGVVVCVVVVSFPCGFLSGPKMASLGIRFRLLLVFFRRALRSFFVNFLCALTAVDGPVGGTAGIILEVTDG</sequence>
<organism evidence="2 3">
    <name type="scientific">Pristionchus mayeri</name>
    <dbReference type="NCBI Taxonomy" id="1317129"/>
    <lineage>
        <taxon>Eukaryota</taxon>
        <taxon>Metazoa</taxon>
        <taxon>Ecdysozoa</taxon>
        <taxon>Nematoda</taxon>
        <taxon>Chromadorea</taxon>
        <taxon>Rhabditida</taxon>
        <taxon>Rhabditina</taxon>
        <taxon>Diplogasteromorpha</taxon>
        <taxon>Diplogasteroidea</taxon>
        <taxon>Neodiplogasteridae</taxon>
        <taxon>Pristionchus</taxon>
    </lineage>
</organism>
<keyword evidence="1" id="KW-0472">Membrane</keyword>
<name>A0AAN4ZTY5_9BILA</name>
<proteinExistence type="predicted"/>
<protein>
    <submittedName>
        <fullName evidence="2">Uncharacterized protein</fullName>
    </submittedName>
</protein>
<keyword evidence="1" id="KW-0812">Transmembrane</keyword>
<dbReference type="EMBL" id="BTRK01000003">
    <property type="protein sequence ID" value="GMR43215.1"/>
    <property type="molecule type" value="Genomic_DNA"/>
</dbReference>
<feature type="transmembrane region" description="Helical" evidence="1">
    <location>
        <begin position="104"/>
        <end position="131"/>
    </location>
</feature>
<keyword evidence="3" id="KW-1185">Reference proteome</keyword>
<reference evidence="3" key="1">
    <citation type="submission" date="2022-10" db="EMBL/GenBank/DDBJ databases">
        <title>Genome assembly of Pristionchus species.</title>
        <authorList>
            <person name="Yoshida K."/>
            <person name="Sommer R.J."/>
        </authorList>
    </citation>
    <scope>NUCLEOTIDE SEQUENCE [LARGE SCALE GENOMIC DNA]</scope>
    <source>
        <strain evidence="3">RS5460</strain>
    </source>
</reference>